<proteinExistence type="predicted"/>
<accession>A0A2Z6QT78</accession>
<name>A0A2Z6QT78_9GLOM</name>
<protein>
    <submittedName>
        <fullName evidence="1">Uncharacterized protein</fullName>
    </submittedName>
</protein>
<evidence type="ECO:0000313" key="2">
    <source>
        <dbReference type="Proteomes" id="UP000247702"/>
    </source>
</evidence>
<dbReference type="Proteomes" id="UP000247702">
    <property type="component" value="Unassembled WGS sequence"/>
</dbReference>
<dbReference type="EMBL" id="BEXD01000031">
    <property type="protein sequence ID" value="GBB83556.1"/>
    <property type="molecule type" value="Genomic_DNA"/>
</dbReference>
<keyword evidence="2" id="KW-1185">Reference proteome</keyword>
<reference evidence="1 2" key="1">
    <citation type="submission" date="2017-11" db="EMBL/GenBank/DDBJ databases">
        <title>The genome of Rhizophagus clarus HR1 reveals common genetic basis of auxotrophy among arbuscular mycorrhizal fungi.</title>
        <authorList>
            <person name="Kobayashi Y."/>
        </authorList>
    </citation>
    <scope>NUCLEOTIDE SEQUENCE [LARGE SCALE GENOMIC DNA]</scope>
    <source>
        <strain evidence="1 2">HR1</strain>
    </source>
</reference>
<gene>
    <name evidence="1" type="ORF">RclHR1_10250007</name>
</gene>
<organism evidence="1 2">
    <name type="scientific">Rhizophagus clarus</name>
    <dbReference type="NCBI Taxonomy" id="94130"/>
    <lineage>
        <taxon>Eukaryota</taxon>
        <taxon>Fungi</taxon>
        <taxon>Fungi incertae sedis</taxon>
        <taxon>Mucoromycota</taxon>
        <taxon>Glomeromycotina</taxon>
        <taxon>Glomeromycetes</taxon>
        <taxon>Glomerales</taxon>
        <taxon>Glomeraceae</taxon>
        <taxon>Rhizophagus</taxon>
    </lineage>
</organism>
<dbReference type="AlphaFoldDB" id="A0A2Z6QT78"/>
<evidence type="ECO:0000313" key="1">
    <source>
        <dbReference type="EMBL" id="GBB83556.1"/>
    </source>
</evidence>
<sequence>MGANVPVTTIWPDYAIEGNFLNHNILGAGGVGTVIPIAGVDYPYQNARCQLRFGNIFQENMLVQDFYDKVRRDTELLSYGNDRGLNNNSAIEAERIGIERDIKKLVTLLKQVEKKAELHLGLRLKPVRPKPKPKPQCYYDNDITENDLTPPEIQNIVRLLKRHKIHELSLDDHDDPIDTFNAIQVSNKGKTSIPSSVSKLVKSAKTNTLVRIPVIKSTKNITKTELINLLKLTDIRKIIQEIVYKILENYESAPQEQPEVQEYLYPMPMDIDVAQLENTKDLWL</sequence>
<comment type="caution">
    <text evidence="1">The sequence shown here is derived from an EMBL/GenBank/DDBJ whole genome shotgun (WGS) entry which is preliminary data.</text>
</comment>